<organism evidence="2 3">
    <name type="scientific">Pseudomonas chlororaphis subsp. aureofaciens</name>
    <dbReference type="NCBI Taxonomy" id="587851"/>
    <lineage>
        <taxon>Bacteria</taxon>
        <taxon>Pseudomonadati</taxon>
        <taxon>Pseudomonadota</taxon>
        <taxon>Gammaproteobacteria</taxon>
        <taxon>Pseudomonadales</taxon>
        <taxon>Pseudomonadaceae</taxon>
        <taxon>Pseudomonas</taxon>
    </lineage>
</organism>
<reference evidence="2 3" key="1">
    <citation type="submission" date="2018-03" db="EMBL/GenBank/DDBJ databases">
        <title>Diversity of phytobeneficial traits revealed by whole-genome analysis of worldwide-isolated phenazine-producing Pseudomonas spp.</title>
        <authorList>
            <person name="Biessy A."/>
            <person name="Novinscak A."/>
            <person name="Blom J."/>
            <person name="Leger G."/>
            <person name="Thomashow L.S."/>
            <person name="Cazorla F.M."/>
            <person name="Josic D."/>
            <person name="Filion M."/>
        </authorList>
    </citation>
    <scope>NUCLEOTIDE SEQUENCE [LARGE SCALE GENOMIC DNA]</scope>
    <source>
        <strain evidence="2 3">ChPhzS24</strain>
    </source>
</reference>
<keyword evidence="1" id="KW-0812">Transmembrane</keyword>
<proteinExistence type="predicted"/>
<accession>A0AAD1E9P8</accession>
<protein>
    <submittedName>
        <fullName evidence="2">Uncharacterized protein</fullName>
    </submittedName>
</protein>
<feature type="transmembrane region" description="Helical" evidence="1">
    <location>
        <begin position="6"/>
        <end position="27"/>
    </location>
</feature>
<dbReference type="EMBL" id="CP027750">
    <property type="protein sequence ID" value="AZE32780.1"/>
    <property type="molecule type" value="Genomic_DNA"/>
</dbReference>
<dbReference type="AlphaFoldDB" id="A0AAD1E9P8"/>
<name>A0AAD1E9P8_9PSED</name>
<sequence>MQWFVLIYHVFMCAIKVSLAGSLVFGAKDRTSGHLYNYWQLYLLLK</sequence>
<evidence type="ECO:0000256" key="1">
    <source>
        <dbReference type="SAM" id="Phobius"/>
    </source>
</evidence>
<keyword evidence="1" id="KW-0472">Membrane</keyword>
<dbReference type="Proteomes" id="UP000280455">
    <property type="component" value="Chromosome"/>
</dbReference>
<keyword evidence="1" id="KW-1133">Transmembrane helix</keyword>
<evidence type="ECO:0000313" key="3">
    <source>
        <dbReference type="Proteomes" id="UP000280455"/>
    </source>
</evidence>
<gene>
    <name evidence="2" type="ORF">C4K07_6040</name>
</gene>
<evidence type="ECO:0000313" key="2">
    <source>
        <dbReference type="EMBL" id="AZE32780.1"/>
    </source>
</evidence>